<comment type="caution">
    <text evidence="1">The sequence shown here is derived from an EMBL/GenBank/DDBJ whole genome shotgun (WGS) entry which is preliminary data.</text>
</comment>
<feature type="non-terminal residue" evidence="1">
    <location>
        <position position="1"/>
    </location>
</feature>
<dbReference type="EMBL" id="CAJOBA010082886">
    <property type="protein sequence ID" value="CAF4450154.1"/>
    <property type="molecule type" value="Genomic_DNA"/>
</dbReference>
<dbReference type="InterPro" id="IPR052807">
    <property type="entry name" value="Mito_transl_resp_regulator"/>
</dbReference>
<dbReference type="EMBL" id="CAJNOK010057590">
    <property type="protein sequence ID" value="CAF1626816.1"/>
    <property type="molecule type" value="Genomic_DNA"/>
</dbReference>
<dbReference type="PANTHER" id="PTHR46406:SF1">
    <property type="entry name" value="NITRIC OXIDE-ASSOCIATED PROTEIN 1"/>
    <property type="match status" value="1"/>
</dbReference>
<evidence type="ECO:0000313" key="3">
    <source>
        <dbReference type="Proteomes" id="UP000677228"/>
    </source>
</evidence>
<dbReference type="PANTHER" id="PTHR46406">
    <property type="entry name" value="NITRIC OXIDE-ASSOCIATED PROTEIN 1"/>
    <property type="match status" value="1"/>
</dbReference>
<evidence type="ECO:0000313" key="2">
    <source>
        <dbReference type="EMBL" id="CAF4450154.1"/>
    </source>
</evidence>
<dbReference type="AlphaFoldDB" id="A0A8S2G585"/>
<organism evidence="1 3">
    <name type="scientific">Didymodactylos carnosus</name>
    <dbReference type="NCBI Taxonomy" id="1234261"/>
    <lineage>
        <taxon>Eukaryota</taxon>
        <taxon>Metazoa</taxon>
        <taxon>Spiralia</taxon>
        <taxon>Gnathifera</taxon>
        <taxon>Rotifera</taxon>
        <taxon>Eurotatoria</taxon>
        <taxon>Bdelloidea</taxon>
        <taxon>Philodinida</taxon>
        <taxon>Philodinidae</taxon>
        <taxon>Didymodactylos</taxon>
    </lineage>
</organism>
<evidence type="ECO:0000313" key="1">
    <source>
        <dbReference type="EMBL" id="CAF1626816.1"/>
    </source>
</evidence>
<name>A0A8S2G585_9BILA</name>
<sequence length="60" mass="6689">LPSSLNGYRMNYGNENSSLPISSIPCYGCGALLQCRQRSLPGFIPYELFNKMSNKLKSQT</sequence>
<protein>
    <submittedName>
        <fullName evidence="1">Uncharacterized protein</fullName>
    </submittedName>
</protein>
<gene>
    <name evidence="1" type="ORF">OVA965_LOCUS43496</name>
    <name evidence="2" type="ORF">TMI583_LOCUS45788</name>
</gene>
<accession>A0A8S2G585</accession>
<feature type="non-terminal residue" evidence="1">
    <location>
        <position position="60"/>
    </location>
</feature>
<proteinExistence type="predicted"/>
<dbReference type="Proteomes" id="UP000682733">
    <property type="component" value="Unassembled WGS sequence"/>
</dbReference>
<dbReference type="Proteomes" id="UP000677228">
    <property type="component" value="Unassembled WGS sequence"/>
</dbReference>
<reference evidence="1" key="1">
    <citation type="submission" date="2021-02" db="EMBL/GenBank/DDBJ databases">
        <authorList>
            <person name="Nowell W R."/>
        </authorList>
    </citation>
    <scope>NUCLEOTIDE SEQUENCE</scope>
</reference>